<keyword evidence="1" id="KW-0175">Coiled coil</keyword>
<dbReference type="Proteomes" id="UP000501253">
    <property type="component" value="Chromosome"/>
</dbReference>
<evidence type="ECO:0000256" key="1">
    <source>
        <dbReference type="SAM" id="Coils"/>
    </source>
</evidence>
<evidence type="ECO:0000313" key="4">
    <source>
        <dbReference type="EMBL" id="QJA06679.1"/>
    </source>
</evidence>
<protein>
    <submittedName>
        <fullName evidence="4">Septum formation initiator family protein</fullName>
    </submittedName>
</protein>
<name>A0A6H1WU53_9BACT</name>
<gene>
    <name evidence="4" type="ORF">FVE67_07680</name>
</gene>
<organism evidence="4 5">
    <name type="scientific">Thermosulfurimonas marina</name>
    <dbReference type="NCBI Taxonomy" id="2047767"/>
    <lineage>
        <taxon>Bacteria</taxon>
        <taxon>Pseudomonadati</taxon>
        <taxon>Thermodesulfobacteriota</taxon>
        <taxon>Thermodesulfobacteria</taxon>
        <taxon>Thermodesulfobacteriales</taxon>
        <taxon>Thermodesulfobacteriaceae</taxon>
        <taxon>Thermosulfurimonas</taxon>
    </lineage>
</organism>
<accession>A0A6H1WU53</accession>
<evidence type="ECO:0000256" key="2">
    <source>
        <dbReference type="SAM" id="MobiDB-lite"/>
    </source>
</evidence>
<keyword evidence="3" id="KW-1133">Transmembrane helix</keyword>
<keyword evidence="3" id="KW-0472">Membrane</keyword>
<keyword evidence="3" id="KW-0812">Transmembrane</keyword>
<dbReference type="EMBL" id="CP042909">
    <property type="protein sequence ID" value="QJA06679.1"/>
    <property type="molecule type" value="Genomic_DNA"/>
</dbReference>
<evidence type="ECO:0000313" key="5">
    <source>
        <dbReference type="Proteomes" id="UP000501253"/>
    </source>
</evidence>
<feature type="transmembrane region" description="Helical" evidence="3">
    <location>
        <begin position="31"/>
        <end position="53"/>
    </location>
</feature>
<evidence type="ECO:0000256" key="3">
    <source>
        <dbReference type="SAM" id="Phobius"/>
    </source>
</evidence>
<keyword evidence="5" id="KW-1185">Reference proteome</keyword>
<dbReference type="RefSeq" id="WP_168720032.1">
    <property type="nucleotide sequence ID" value="NZ_CP042909.1"/>
</dbReference>
<dbReference type="KEGG" id="tmai:FVE67_07680"/>
<feature type="coiled-coil region" evidence="1">
    <location>
        <begin position="53"/>
        <end position="80"/>
    </location>
</feature>
<sequence>MSPRGAGVYIPPGAGTASRKKKKTSSPRRRWGIGIGLFWLVGVGFLGATNWLYQRETSLLARLEAENQRLAARIEALQKHPELYEEIARKKYGYVKKNERLIIFGKGRAP</sequence>
<dbReference type="AlphaFoldDB" id="A0A6H1WU53"/>
<proteinExistence type="predicted"/>
<feature type="compositionally biased region" description="Basic residues" evidence="2">
    <location>
        <begin position="18"/>
        <end position="27"/>
    </location>
</feature>
<dbReference type="Pfam" id="PF04977">
    <property type="entry name" value="DivIC"/>
    <property type="match status" value="1"/>
</dbReference>
<reference evidence="4 5" key="1">
    <citation type="submission" date="2019-08" db="EMBL/GenBank/DDBJ databases">
        <title>Complete genome sequence of Thermosulfurimonas marina SU872T, an anaerobic thermophilic chemolithoautotrophic bacterium isolated from a shallow marine hydrothermal vent.</title>
        <authorList>
            <person name="Allioux M."/>
            <person name="Jebbar M."/>
            <person name="Slobodkina G."/>
            <person name="Slobodkin A."/>
            <person name="Moalic Y."/>
            <person name="Frolova A."/>
            <person name="Shao Z."/>
            <person name="Alain K."/>
        </authorList>
    </citation>
    <scope>NUCLEOTIDE SEQUENCE [LARGE SCALE GENOMIC DNA]</scope>
    <source>
        <strain evidence="4 5">SU872</strain>
    </source>
</reference>
<feature type="region of interest" description="Disordered" evidence="2">
    <location>
        <begin position="1"/>
        <end position="27"/>
    </location>
</feature>
<dbReference type="InterPro" id="IPR007060">
    <property type="entry name" value="FtsL/DivIC"/>
</dbReference>